<dbReference type="InterPro" id="IPR000873">
    <property type="entry name" value="AMP-dep_synth/lig_dom"/>
</dbReference>
<feature type="domain" description="Carrier" evidence="4">
    <location>
        <begin position="557"/>
        <end position="630"/>
    </location>
</feature>
<dbReference type="Gene3D" id="3.30.559.30">
    <property type="entry name" value="Nonribosomal peptide synthetase, condensation domain"/>
    <property type="match status" value="1"/>
</dbReference>
<dbReference type="InterPro" id="IPR045851">
    <property type="entry name" value="AMP-bd_C_sf"/>
</dbReference>
<dbReference type="InterPro" id="IPR023213">
    <property type="entry name" value="CAT-like_dom_sf"/>
</dbReference>
<evidence type="ECO:0000256" key="3">
    <source>
        <dbReference type="ARBA" id="ARBA00022553"/>
    </source>
</evidence>
<dbReference type="CDD" id="cd05930">
    <property type="entry name" value="A_NRPS"/>
    <property type="match status" value="1"/>
</dbReference>
<dbReference type="Pfam" id="PF00550">
    <property type="entry name" value="PP-binding"/>
    <property type="match status" value="1"/>
</dbReference>
<organism evidence="5 6">
    <name type="scientific">Cutibacterium acnes</name>
    <name type="common">Propionibacterium acnes</name>
    <dbReference type="NCBI Taxonomy" id="1747"/>
    <lineage>
        <taxon>Bacteria</taxon>
        <taxon>Bacillati</taxon>
        <taxon>Actinomycetota</taxon>
        <taxon>Actinomycetes</taxon>
        <taxon>Propionibacteriales</taxon>
        <taxon>Propionibacteriaceae</taxon>
        <taxon>Cutibacterium</taxon>
    </lineage>
</organism>
<evidence type="ECO:0000259" key="4">
    <source>
        <dbReference type="PROSITE" id="PS50075"/>
    </source>
</evidence>
<evidence type="ECO:0000313" key="5">
    <source>
        <dbReference type="EMBL" id="PGF36748.1"/>
    </source>
</evidence>
<dbReference type="PANTHER" id="PTHR45527">
    <property type="entry name" value="NONRIBOSOMAL PEPTIDE SYNTHETASE"/>
    <property type="match status" value="1"/>
</dbReference>
<dbReference type="Proteomes" id="UP000226191">
    <property type="component" value="Unassembled WGS sequence"/>
</dbReference>
<dbReference type="GO" id="GO:0031177">
    <property type="term" value="F:phosphopantetheine binding"/>
    <property type="evidence" value="ECO:0007669"/>
    <property type="project" value="TreeGrafter"/>
</dbReference>
<dbReference type="SUPFAM" id="SSF47336">
    <property type="entry name" value="ACP-like"/>
    <property type="match status" value="1"/>
</dbReference>
<evidence type="ECO:0000256" key="1">
    <source>
        <dbReference type="ARBA" id="ARBA00001957"/>
    </source>
</evidence>
<dbReference type="EMBL" id="MVCE01000001">
    <property type="protein sequence ID" value="PGF36748.1"/>
    <property type="molecule type" value="Genomic_DNA"/>
</dbReference>
<dbReference type="GO" id="GO:0005737">
    <property type="term" value="C:cytoplasm"/>
    <property type="evidence" value="ECO:0007669"/>
    <property type="project" value="TreeGrafter"/>
</dbReference>
<reference evidence="5 6" key="1">
    <citation type="submission" date="2017-02" db="EMBL/GenBank/DDBJ databases">
        <title>Prevalence of linear plasmids in Cutibacterium acnes isolates obtained from cancerous prostatic tissue.</title>
        <authorList>
            <person name="Davidsson S."/>
            <person name="Bruggemann H."/>
        </authorList>
    </citation>
    <scope>NUCLEOTIDE SEQUENCE [LARGE SCALE GENOMIC DNA]</scope>
    <source>
        <strain evidence="5 6">11-78</strain>
    </source>
</reference>
<dbReference type="InterPro" id="IPR036736">
    <property type="entry name" value="ACP-like_sf"/>
</dbReference>
<dbReference type="PANTHER" id="PTHR45527:SF1">
    <property type="entry name" value="FATTY ACID SYNTHASE"/>
    <property type="match status" value="1"/>
</dbReference>
<dbReference type="GO" id="GO:0003824">
    <property type="term" value="F:catalytic activity"/>
    <property type="evidence" value="ECO:0007669"/>
    <property type="project" value="InterPro"/>
</dbReference>
<dbReference type="Gene3D" id="3.30.559.10">
    <property type="entry name" value="Chloramphenicol acetyltransferase-like domain"/>
    <property type="match status" value="1"/>
</dbReference>
<comment type="caution">
    <text evidence="5">The sequence shown here is derived from an EMBL/GenBank/DDBJ whole genome shotgun (WGS) entry which is preliminary data.</text>
</comment>
<proteinExistence type="predicted"/>
<dbReference type="Gene3D" id="3.30.300.30">
    <property type="match status" value="1"/>
</dbReference>
<gene>
    <name evidence="5" type="ORF">B1B09_03870</name>
</gene>
<dbReference type="InterPro" id="IPR001242">
    <property type="entry name" value="Condensation_dom"/>
</dbReference>
<dbReference type="InterPro" id="IPR042099">
    <property type="entry name" value="ANL_N_sf"/>
</dbReference>
<dbReference type="PROSITE" id="PS00012">
    <property type="entry name" value="PHOSPHOPANTETHEINE"/>
    <property type="match status" value="1"/>
</dbReference>
<dbReference type="InterPro" id="IPR006162">
    <property type="entry name" value="Ppantetheine_attach_site"/>
</dbReference>
<dbReference type="Pfam" id="PF00668">
    <property type="entry name" value="Condensation"/>
    <property type="match status" value="1"/>
</dbReference>
<dbReference type="PROSITE" id="PS50075">
    <property type="entry name" value="CARRIER"/>
    <property type="match status" value="1"/>
</dbReference>
<dbReference type="SUPFAM" id="SSF52777">
    <property type="entry name" value="CoA-dependent acyltransferases"/>
    <property type="match status" value="2"/>
</dbReference>
<keyword evidence="3" id="KW-0597">Phosphoprotein</keyword>
<dbReference type="SUPFAM" id="SSF56801">
    <property type="entry name" value="Acetyl-CoA synthetase-like"/>
    <property type="match status" value="1"/>
</dbReference>
<keyword evidence="2" id="KW-0596">Phosphopantetheine</keyword>
<dbReference type="GO" id="GO:0008610">
    <property type="term" value="P:lipid biosynthetic process"/>
    <property type="evidence" value="ECO:0007669"/>
    <property type="project" value="UniProtKB-ARBA"/>
</dbReference>
<dbReference type="Pfam" id="PF00501">
    <property type="entry name" value="AMP-binding"/>
    <property type="match status" value="1"/>
</dbReference>
<accession>A0AA44QM16</accession>
<dbReference type="GO" id="GO:0043041">
    <property type="term" value="P:amino acid activation for nonribosomal peptide biosynthetic process"/>
    <property type="evidence" value="ECO:0007669"/>
    <property type="project" value="TreeGrafter"/>
</dbReference>
<dbReference type="GO" id="GO:0044550">
    <property type="term" value="P:secondary metabolite biosynthetic process"/>
    <property type="evidence" value="ECO:0007669"/>
    <property type="project" value="TreeGrafter"/>
</dbReference>
<dbReference type="Gene3D" id="1.10.1200.10">
    <property type="entry name" value="ACP-like"/>
    <property type="match status" value="1"/>
</dbReference>
<protein>
    <submittedName>
        <fullName evidence="5">Surfactin synthetase subunit 1</fullName>
    </submittedName>
</protein>
<dbReference type="AlphaFoldDB" id="A0AA44QM16"/>
<evidence type="ECO:0000313" key="6">
    <source>
        <dbReference type="Proteomes" id="UP000226191"/>
    </source>
</evidence>
<dbReference type="InterPro" id="IPR009081">
    <property type="entry name" value="PP-bd_ACP"/>
</dbReference>
<sequence length="1098" mass="122112">MINLTKSLEKNGLSLLATRSALVGENVDWPLERTLYSYLVEWAQITSHHVAVIDIHGEEITYEMLLNRVNNRAYLLEKKHAFGRVVISEHSRGIECLVDILACSAVGAIYIPIDPQWPEARRKHIKTITNAAAIFTENTSHVTEAKAPLGVTFLERVDDPFNAPSYCFFTSGSTGEPKGALIAHMGMMNHLHSKAHLLHLGADSVVAQTAPTTFDVSIWQFCSALLVGGAVRIVPNGISQDPHELFSLLKEKHITHIELVPTVFRELIHEIGPSVSFSGLEYVLVTGEELPLRLAKDWAEKFPSVPLINAYGPTECSDDVTHAIVDGESLNSGEVPIGIPIPNTSLYVLEYAEGTWRPVPPGAQGELFVAGLCVGLGYIGSPDKTAQAFARIDGYPFRIYRTGDLVYQRADGQLVYDGRADRQIKISGVRIEPGEIENRILREIPELEDVVVVKFHPRVRESRAMVLRETTHQFLRQGDASLAAFYLPRADCLVTPKMLNNRAKSSLPRVMCPSRWIKVTDIPTTSNGKVDIKLLERRAGELLLNEIQESREGSIPGRVEQNQDSFILLVQDVLGTPVNPELTFIESGGDSLRAIQLANIVRSRGSYVRVRDLLSSYTLGSLAKEYQAQQISPKKSTSAKRSPSRFDDVKIPLTCDMNPAQQGIYFQWLLEPESPYYNYQILLECAGPNTDRIRRALGQALRANPQLMAKFGVDSTGRFTQTFPISAIDMDEISIHEVASAQEARKICWMKAAVPFNLEEGPAIAVDEIRINGYSTWFVLTMNEILIDGWGAMKFMEQLISLFKCRNMDDQEIEVKTAMTSVLEYFQHLSKPKEISAEARKFWSKSLDGVKSCFPLRDTLNNSCDPYAASVIEVSLDDEATAEIRSTAHALSTSPFAVFVAAYSLALAAVSDQHDFVVGAPVAGRNDEYEIGVPTLMLNMIAIRTRIDVEKKISDTVRSMISNVTEAVSFGDSVFSKVVSEFADHTNEDPLFSTMVNMLTYPSLEFWDGDRSLHLTELNTGFTKYDASLYIQRHGEDYTLQLAYKVAYVTPERANKVLALTAWFLTSDWLSGKTTVANAIKTALNDCDTSQITMLKSY</sequence>
<comment type="cofactor">
    <cofactor evidence="1">
        <name>pantetheine 4'-phosphate</name>
        <dbReference type="ChEBI" id="CHEBI:47942"/>
    </cofactor>
</comment>
<dbReference type="Gene3D" id="3.40.50.12780">
    <property type="entry name" value="N-terminal domain of ligase-like"/>
    <property type="match status" value="1"/>
</dbReference>
<evidence type="ECO:0000256" key="2">
    <source>
        <dbReference type="ARBA" id="ARBA00022450"/>
    </source>
</evidence>
<name>A0AA44QM16_CUTAC</name>